<dbReference type="Proteomes" id="UP001218188">
    <property type="component" value="Unassembled WGS sequence"/>
</dbReference>
<dbReference type="AlphaFoldDB" id="A0AAD6WLU0"/>
<evidence type="ECO:0000256" key="1">
    <source>
        <dbReference type="SAM" id="MobiDB-lite"/>
    </source>
</evidence>
<proteinExistence type="predicted"/>
<feature type="region of interest" description="Disordered" evidence="1">
    <location>
        <begin position="196"/>
        <end position="232"/>
    </location>
</feature>
<organism evidence="2 3">
    <name type="scientific">Mycena alexandri</name>
    <dbReference type="NCBI Taxonomy" id="1745969"/>
    <lineage>
        <taxon>Eukaryota</taxon>
        <taxon>Fungi</taxon>
        <taxon>Dikarya</taxon>
        <taxon>Basidiomycota</taxon>
        <taxon>Agaricomycotina</taxon>
        <taxon>Agaricomycetes</taxon>
        <taxon>Agaricomycetidae</taxon>
        <taxon>Agaricales</taxon>
        <taxon>Marasmiineae</taxon>
        <taxon>Mycenaceae</taxon>
        <taxon>Mycena</taxon>
    </lineage>
</organism>
<evidence type="ECO:0000313" key="3">
    <source>
        <dbReference type="Proteomes" id="UP001218188"/>
    </source>
</evidence>
<protein>
    <submittedName>
        <fullName evidence="2">Uncharacterized protein</fullName>
    </submittedName>
</protein>
<gene>
    <name evidence="2" type="ORF">C8F04DRAFT_1200877</name>
</gene>
<keyword evidence="3" id="KW-1185">Reference proteome</keyword>
<evidence type="ECO:0000313" key="2">
    <source>
        <dbReference type="EMBL" id="KAJ7017195.1"/>
    </source>
</evidence>
<reference evidence="2" key="1">
    <citation type="submission" date="2023-03" db="EMBL/GenBank/DDBJ databases">
        <title>Massive genome expansion in bonnet fungi (Mycena s.s.) driven by repeated elements and novel gene families across ecological guilds.</title>
        <authorList>
            <consortium name="Lawrence Berkeley National Laboratory"/>
            <person name="Harder C.B."/>
            <person name="Miyauchi S."/>
            <person name="Viragh M."/>
            <person name="Kuo A."/>
            <person name="Thoen E."/>
            <person name="Andreopoulos B."/>
            <person name="Lu D."/>
            <person name="Skrede I."/>
            <person name="Drula E."/>
            <person name="Henrissat B."/>
            <person name="Morin E."/>
            <person name="Kohler A."/>
            <person name="Barry K."/>
            <person name="LaButti K."/>
            <person name="Morin E."/>
            <person name="Salamov A."/>
            <person name="Lipzen A."/>
            <person name="Mereny Z."/>
            <person name="Hegedus B."/>
            <person name="Baldrian P."/>
            <person name="Stursova M."/>
            <person name="Weitz H."/>
            <person name="Taylor A."/>
            <person name="Grigoriev I.V."/>
            <person name="Nagy L.G."/>
            <person name="Martin F."/>
            <person name="Kauserud H."/>
        </authorList>
    </citation>
    <scope>NUCLEOTIDE SEQUENCE</scope>
    <source>
        <strain evidence="2">CBHHK200</strain>
    </source>
</reference>
<name>A0AAD6WLU0_9AGAR</name>
<accession>A0AAD6WLU0</accession>
<comment type="caution">
    <text evidence="2">The sequence shown here is derived from an EMBL/GenBank/DDBJ whole genome shotgun (WGS) entry which is preliminary data.</text>
</comment>
<sequence length="346" mass="38671">MSSDTQRESCSRSGVLTMRELRGMTVPGVFCMVRRRLATGVEGGEPECSEREWGALLCFNERSSCFISLISSSSLESRVSSVRVRTSSVATSVLEIEESGRARGERRRMWADDIIDVIGYINHHSPPLSDGVTPPLFLPFHHHLPPSPTSASTSTPADLELITGDDPDRLRIALPGLPSAQSIPYRERRAPGCKISSSLPQKKSESAVLQLPDFHPNGSRRRNGAGKTNEAEKRNGLTLIRTRDFPRIQIVHIYPWIAGFNVLFETTSRLLKMQAFKFAPAKKKNTAELSSAWIAGFHVLFETTSRLLKMQDFKFAPAEKLEKCGAPASAFRMHMYKWEWVTSHND</sequence>
<dbReference type="EMBL" id="JARJCM010000426">
    <property type="protein sequence ID" value="KAJ7017195.1"/>
    <property type="molecule type" value="Genomic_DNA"/>
</dbReference>